<name>A0A8T0QN67_PANVG</name>
<dbReference type="EMBL" id="CM029049">
    <property type="protein sequence ID" value="KAG2572726.1"/>
    <property type="molecule type" value="Genomic_DNA"/>
</dbReference>
<accession>A0A8T0QN67</accession>
<protein>
    <submittedName>
        <fullName evidence="2">Uncharacterized protein</fullName>
    </submittedName>
</protein>
<dbReference type="AlphaFoldDB" id="A0A8T0QN67"/>
<feature type="region of interest" description="Disordered" evidence="1">
    <location>
        <begin position="1"/>
        <end position="62"/>
    </location>
</feature>
<sequence>MYGTKPKKFDGWVANEDGNGGEDDATALPEDHEGGPEDGYGGEEDAAASDDRGAASEDSDDDYVPWTERAVQLLAIRANFPICAINGYDWQQGLQIYYRQSEVQEEGMVDLVPIGPRRVLMAYGPLTLEVFHCVCGNGYTTFCACADPFKEEWDVSGEYYDRTGGIHRYRPWQTPWPQVGDHILGDSHRH</sequence>
<organism evidence="2 3">
    <name type="scientific">Panicum virgatum</name>
    <name type="common">Blackwell switchgrass</name>
    <dbReference type="NCBI Taxonomy" id="38727"/>
    <lineage>
        <taxon>Eukaryota</taxon>
        <taxon>Viridiplantae</taxon>
        <taxon>Streptophyta</taxon>
        <taxon>Embryophyta</taxon>
        <taxon>Tracheophyta</taxon>
        <taxon>Spermatophyta</taxon>
        <taxon>Magnoliopsida</taxon>
        <taxon>Liliopsida</taxon>
        <taxon>Poales</taxon>
        <taxon>Poaceae</taxon>
        <taxon>PACMAD clade</taxon>
        <taxon>Panicoideae</taxon>
        <taxon>Panicodae</taxon>
        <taxon>Paniceae</taxon>
        <taxon>Panicinae</taxon>
        <taxon>Panicum</taxon>
        <taxon>Panicum sect. Hiantes</taxon>
    </lineage>
</organism>
<reference evidence="2" key="1">
    <citation type="submission" date="2020-05" db="EMBL/GenBank/DDBJ databases">
        <title>WGS assembly of Panicum virgatum.</title>
        <authorList>
            <person name="Lovell J.T."/>
            <person name="Jenkins J."/>
            <person name="Shu S."/>
            <person name="Juenger T.E."/>
            <person name="Schmutz J."/>
        </authorList>
    </citation>
    <scope>NUCLEOTIDE SEQUENCE</scope>
    <source>
        <strain evidence="2">AP13</strain>
    </source>
</reference>
<dbReference type="Proteomes" id="UP000823388">
    <property type="component" value="Chromosome 7K"/>
</dbReference>
<gene>
    <name evidence="2" type="ORF">PVAP13_7KG198500</name>
</gene>
<evidence type="ECO:0000313" key="2">
    <source>
        <dbReference type="EMBL" id="KAG2572726.1"/>
    </source>
</evidence>
<evidence type="ECO:0000256" key="1">
    <source>
        <dbReference type="SAM" id="MobiDB-lite"/>
    </source>
</evidence>
<keyword evidence="3" id="KW-1185">Reference proteome</keyword>
<evidence type="ECO:0000313" key="3">
    <source>
        <dbReference type="Proteomes" id="UP000823388"/>
    </source>
</evidence>
<proteinExistence type="predicted"/>
<comment type="caution">
    <text evidence="2">The sequence shown here is derived from an EMBL/GenBank/DDBJ whole genome shotgun (WGS) entry which is preliminary data.</text>
</comment>